<comment type="caution">
    <text evidence="8">The sequence shown here is derived from an EMBL/GenBank/DDBJ whole genome shotgun (WGS) entry which is preliminary data.</text>
</comment>
<dbReference type="GO" id="GO:0006412">
    <property type="term" value="P:translation"/>
    <property type="evidence" value="ECO:0007669"/>
    <property type="project" value="UniProtKB-UniRule"/>
</dbReference>
<comment type="subunit">
    <text evidence="7">Part of the 50S ribosomal subunit; part of the 5S rRNA/L5/L18/L25 subcomplex. Contacts the 5S and 23S rRNAs.</text>
</comment>
<proteinExistence type="inferred from homology"/>
<evidence type="ECO:0000256" key="4">
    <source>
        <dbReference type="ARBA" id="ARBA00022980"/>
    </source>
</evidence>
<dbReference type="PANTHER" id="PTHR12899">
    <property type="entry name" value="39S RIBOSOMAL PROTEIN L18, MITOCHONDRIAL"/>
    <property type="match status" value="1"/>
</dbReference>
<dbReference type="HAMAP" id="MF_01337_B">
    <property type="entry name" value="Ribosomal_uL18_B"/>
    <property type="match status" value="1"/>
</dbReference>
<evidence type="ECO:0000256" key="5">
    <source>
        <dbReference type="ARBA" id="ARBA00023274"/>
    </source>
</evidence>
<name>A0A9D6QTU1_9BACT</name>
<dbReference type="PANTHER" id="PTHR12899:SF3">
    <property type="entry name" value="LARGE RIBOSOMAL SUBUNIT PROTEIN UL18M"/>
    <property type="match status" value="1"/>
</dbReference>
<comment type="function">
    <text evidence="7">This is one of the proteins that bind and probably mediate the attachment of the 5S RNA into the large ribosomal subunit, where it forms part of the central protuberance.</text>
</comment>
<accession>A0A9D6QTU1</accession>
<evidence type="ECO:0000313" key="8">
    <source>
        <dbReference type="EMBL" id="MBI3627502.1"/>
    </source>
</evidence>
<dbReference type="Gene3D" id="3.30.420.100">
    <property type="match status" value="1"/>
</dbReference>
<dbReference type="InterPro" id="IPR005484">
    <property type="entry name" value="Ribosomal_uL18_bac/plant/anim"/>
</dbReference>
<dbReference type="CDD" id="cd00432">
    <property type="entry name" value="Ribosomal_L18_L5e"/>
    <property type="match status" value="1"/>
</dbReference>
<comment type="similarity">
    <text evidence="1 7">Belongs to the universal ribosomal protein uL18 family.</text>
</comment>
<dbReference type="InterPro" id="IPR004389">
    <property type="entry name" value="Ribosomal_uL18_bac-type"/>
</dbReference>
<dbReference type="Proteomes" id="UP000808388">
    <property type="component" value="Unassembled WGS sequence"/>
</dbReference>
<dbReference type="GO" id="GO:0008097">
    <property type="term" value="F:5S rRNA binding"/>
    <property type="evidence" value="ECO:0007669"/>
    <property type="project" value="TreeGrafter"/>
</dbReference>
<reference evidence="8" key="1">
    <citation type="submission" date="2020-07" db="EMBL/GenBank/DDBJ databases">
        <title>Huge and variable diversity of episymbiotic CPR bacteria and DPANN archaea in groundwater ecosystems.</title>
        <authorList>
            <person name="He C.Y."/>
            <person name="Keren R."/>
            <person name="Whittaker M."/>
            <person name="Farag I.F."/>
            <person name="Doudna J."/>
            <person name="Cate J.H.D."/>
            <person name="Banfield J.F."/>
        </authorList>
    </citation>
    <scope>NUCLEOTIDE SEQUENCE</scope>
    <source>
        <strain evidence="8">NC_groundwater_972_Pr1_S-0.2um_49_27</strain>
    </source>
</reference>
<keyword evidence="2 7" id="KW-0699">rRNA-binding</keyword>
<protein>
    <recommendedName>
        <fullName evidence="6 7">Large ribosomal subunit protein uL18</fullName>
    </recommendedName>
</protein>
<gene>
    <name evidence="7" type="primary">rplR</name>
    <name evidence="8" type="ORF">HY220_02005</name>
</gene>
<dbReference type="EMBL" id="JACQCQ010000008">
    <property type="protein sequence ID" value="MBI3627502.1"/>
    <property type="molecule type" value="Genomic_DNA"/>
</dbReference>
<keyword evidence="3 7" id="KW-0694">RNA-binding</keyword>
<dbReference type="SUPFAM" id="SSF53137">
    <property type="entry name" value="Translational machinery components"/>
    <property type="match status" value="1"/>
</dbReference>
<dbReference type="GO" id="GO:0022625">
    <property type="term" value="C:cytosolic large ribosomal subunit"/>
    <property type="evidence" value="ECO:0007669"/>
    <property type="project" value="TreeGrafter"/>
</dbReference>
<evidence type="ECO:0000256" key="6">
    <source>
        <dbReference type="ARBA" id="ARBA00035197"/>
    </source>
</evidence>
<dbReference type="Pfam" id="PF00861">
    <property type="entry name" value="Ribosomal_L18p"/>
    <property type="match status" value="1"/>
</dbReference>
<evidence type="ECO:0000256" key="1">
    <source>
        <dbReference type="ARBA" id="ARBA00007116"/>
    </source>
</evidence>
<evidence type="ECO:0000256" key="2">
    <source>
        <dbReference type="ARBA" id="ARBA00022730"/>
    </source>
</evidence>
<keyword evidence="5 7" id="KW-0687">Ribonucleoprotein</keyword>
<dbReference type="FunFam" id="3.30.420.100:FF:000001">
    <property type="entry name" value="50S ribosomal protein L18"/>
    <property type="match status" value="1"/>
</dbReference>
<sequence>MGLTSSRKRIQQKTRARRTRFKLRAVSRTLPRLSIFRSGKHMYAQIIDDAVGKTIVSAHDAMKRAGGKKKPTPIERATYVGAEIAKKALEKKIKAVVFDRGGYKYHGRIKALADAARKAGLAF</sequence>
<evidence type="ECO:0000256" key="7">
    <source>
        <dbReference type="HAMAP-Rule" id="MF_01337"/>
    </source>
</evidence>
<dbReference type="GO" id="GO:0003735">
    <property type="term" value="F:structural constituent of ribosome"/>
    <property type="evidence" value="ECO:0007669"/>
    <property type="project" value="InterPro"/>
</dbReference>
<evidence type="ECO:0000256" key="3">
    <source>
        <dbReference type="ARBA" id="ARBA00022884"/>
    </source>
</evidence>
<keyword evidence="4 7" id="KW-0689">Ribosomal protein</keyword>
<dbReference type="InterPro" id="IPR057268">
    <property type="entry name" value="Ribosomal_L18"/>
</dbReference>
<dbReference type="NCBIfam" id="TIGR00060">
    <property type="entry name" value="L18_bact"/>
    <property type="match status" value="1"/>
</dbReference>
<evidence type="ECO:0000313" key="9">
    <source>
        <dbReference type="Proteomes" id="UP000808388"/>
    </source>
</evidence>
<organism evidence="8 9">
    <name type="scientific">Candidatus Sungiibacteriota bacterium</name>
    <dbReference type="NCBI Taxonomy" id="2750080"/>
    <lineage>
        <taxon>Bacteria</taxon>
        <taxon>Candidatus Sungiibacteriota</taxon>
    </lineage>
</organism>
<dbReference type="AlphaFoldDB" id="A0A9D6QTU1"/>